<evidence type="ECO:0008006" key="3">
    <source>
        <dbReference type="Google" id="ProtNLM"/>
    </source>
</evidence>
<feature type="non-terminal residue" evidence="1">
    <location>
        <position position="1"/>
    </location>
</feature>
<comment type="caution">
    <text evidence="1">The sequence shown here is derived from an EMBL/GenBank/DDBJ whole genome shotgun (WGS) entry which is preliminary data.</text>
</comment>
<dbReference type="GeneID" id="92085919"/>
<gene>
    <name evidence="1" type="ORF">PG994_001447</name>
</gene>
<accession>A0ABR1WTM6</accession>
<evidence type="ECO:0000313" key="2">
    <source>
        <dbReference type="Proteomes" id="UP001480595"/>
    </source>
</evidence>
<dbReference type="Proteomes" id="UP001480595">
    <property type="component" value="Unassembled WGS sequence"/>
</dbReference>
<name>A0ABR1WTM6_9PEZI</name>
<keyword evidence="2" id="KW-1185">Reference proteome</keyword>
<reference evidence="1 2" key="1">
    <citation type="submission" date="2023-01" db="EMBL/GenBank/DDBJ databases">
        <title>Analysis of 21 Apiospora genomes using comparative genomics revels a genus with tremendous synthesis potential of carbohydrate active enzymes and secondary metabolites.</title>
        <authorList>
            <person name="Sorensen T."/>
        </authorList>
    </citation>
    <scope>NUCLEOTIDE SEQUENCE [LARGE SCALE GENOMIC DNA]</scope>
    <source>
        <strain evidence="1 2">CBS 135458</strain>
    </source>
</reference>
<evidence type="ECO:0000313" key="1">
    <source>
        <dbReference type="EMBL" id="KAK8086473.1"/>
    </source>
</evidence>
<protein>
    <recommendedName>
        <fullName evidence="3">Maturase K</fullName>
    </recommendedName>
</protein>
<dbReference type="RefSeq" id="XP_066720997.1">
    <property type="nucleotide sequence ID" value="XM_066852856.1"/>
</dbReference>
<proteinExistence type="predicted"/>
<sequence length="181" mass="20667">WRHLNSSIIFSTAKGSRLSGHISTPSLLSKLRTRLVREKSTIVLWWTLLKSEDFFDFSSNASPIPPFPRAMGSTTSLFGSRTALSSSIIFGFSKVPLLRRWSSALRCITYNTWRVLRRMSVPLPPLVGFTRNIRDSGLVKKEAISEIARMPSKNITLNMTEYLAASYGSLIWLRRWRTRKT</sequence>
<organism evidence="1 2">
    <name type="scientific">Apiospora phragmitis</name>
    <dbReference type="NCBI Taxonomy" id="2905665"/>
    <lineage>
        <taxon>Eukaryota</taxon>
        <taxon>Fungi</taxon>
        <taxon>Dikarya</taxon>
        <taxon>Ascomycota</taxon>
        <taxon>Pezizomycotina</taxon>
        <taxon>Sordariomycetes</taxon>
        <taxon>Xylariomycetidae</taxon>
        <taxon>Amphisphaeriales</taxon>
        <taxon>Apiosporaceae</taxon>
        <taxon>Apiospora</taxon>
    </lineage>
</organism>
<dbReference type="EMBL" id="JAQQWL010000002">
    <property type="protein sequence ID" value="KAK8086473.1"/>
    <property type="molecule type" value="Genomic_DNA"/>
</dbReference>